<dbReference type="InterPro" id="IPR042174">
    <property type="entry name" value="RecF_2"/>
</dbReference>
<keyword evidence="1" id="KW-0963">Cytoplasm</keyword>
<evidence type="ECO:0000313" key="3">
    <source>
        <dbReference type="Proteomes" id="UP000006639"/>
    </source>
</evidence>
<keyword evidence="1" id="KW-0067">ATP-binding</keyword>
<evidence type="ECO:0000256" key="1">
    <source>
        <dbReference type="HAMAP-Rule" id="MF_00365"/>
    </source>
</evidence>
<keyword evidence="3" id="KW-1185">Reference proteome</keyword>
<sequence>MENIFLGPASSRRKFFDRICYNLFPEHAKNIVRYEYYLKSRLKLLQNEYVGVDWIESVEENLAKFTILIQESRERTLDILKEQVKNISSKFLKPDIELINLIKPLDNEFILRSFNQFRTLDEKSGRSNFGVHKTDLSVVSRNKGQKAGLCSTGEQKALLTSFFLAQASAIKTINGMAPLMLMDEILAYFDPVKQVDVINELRNLSAQIWITTTKSKNDFFKFLDNIRCSWLDL</sequence>
<dbReference type="InterPro" id="IPR001238">
    <property type="entry name" value="DNA-binding_RecF"/>
</dbReference>
<comment type="caution">
    <text evidence="1">Lacks conserved residue(s) required for the propagation of feature annotation.</text>
</comment>
<organism evidence="2 3">
    <name type="scientific">Midichloria mitochondrii (strain IricVA)</name>
    <dbReference type="NCBI Taxonomy" id="696127"/>
    <lineage>
        <taxon>Bacteria</taxon>
        <taxon>Pseudomonadati</taxon>
        <taxon>Pseudomonadota</taxon>
        <taxon>Alphaproteobacteria</taxon>
        <taxon>Rickettsiales</taxon>
        <taxon>Candidatus Midichloriaceae</taxon>
        <taxon>Candidatus Midichloria</taxon>
    </lineage>
</organism>
<dbReference type="GO" id="GO:0005524">
    <property type="term" value="F:ATP binding"/>
    <property type="evidence" value="ECO:0007669"/>
    <property type="project" value="UniProtKB-UniRule"/>
</dbReference>
<accession>F7XU82</accession>
<dbReference type="GO" id="GO:0009432">
    <property type="term" value="P:SOS response"/>
    <property type="evidence" value="ECO:0007669"/>
    <property type="project" value="UniProtKB-UniRule"/>
</dbReference>
<dbReference type="Proteomes" id="UP000006639">
    <property type="component" value="Chromosome"/>
</dbReference>
<dbReference type="GO" id="GO:0003697">
    <property type="term" value="F:single-stranded DNA binding"/>
    <property type="evidence" value="ECO:0007669"/>
    <property type="project" value="UniProtKB-UniRule"/>
</dbReference>
<keyword evidence="1" id="KW-0235">DNA replication</keyword>
<dbReference type="GO" id="GO:0006281">
    <property type="term" value="P:DNA repair"/>
    <property type="evidence" value="ECO:0007669"/>
    <property type="project" value="UniProtKB-UniRule"/>
</dbReference>
<keyword evidence="1" id="KW-0234">DNA repair</keyword>
<dbReference type="HOGENOM" id="CLU_1188878_0_0_5"/>
<dbReference type="GO" id="GO:0006260">
    <property type="term" value="P:DNA replication"/>
    <property type="evidence" value="ECO:0007669"/>
    <property type="project" value="UniProtKB-UniRule"/>
</dbReference>
<protein>
    <recommendedName>
        <fullName evidence="1">DNA replication and repair protein RecF</fullName>
    </recommendedName>
</protein>
<dbReference type="STRING" id="696127.midi_01165"/>
<comment type="subcellular location">
    <subcellularLocation>
        <location evidence="1">Cytoplasm</location>
    </subcellularLocation>
</comment>
<evidence type="ECO:0000313" key="2">
    <source>
        <dbReference type="EMBL" id="AEI89441.1"/>
    </source>
</evidence>
<name>F7XU82_MIDMI</name>
<dbReference type="GO" id="GO:0005737">
    <property type="term" value="C:cytoplasm"/>
    <property type="evidence" value="ECO:0007669"/>
    <property type="project" value="UniProtKB-SubCell"/>
</dbReference>
<proteinExistence type="inferred from homology"/>
<keyword evidence="1" id="KW-0742">SOS response</keyword>
<dbReference type="InterPro" id="IPR027417">
    <property type="entry name" value="P-loop_NTPase"/>
</dbReference>
<dbReference type="HAMAP" id="MF_00365">
    <property type="entry name" value="RecF"/>
    <property type="match status" value="1"/>
</dbReference>
<dbReference type="AlphaFoldDB" id="F7XU82"/>
<keyword evidence="1" id="KW-0227">DNA damage</keyword>
<gene>
    <name evidence="1" type="primary">recF</name>
    <name evidence="2" type="ordered locus">midi_01165</name>
</gene>
<keyword evidence="1" id="KW-0238">DNA-binding</keyword>
<dbReference type="KEGG" id="mmn:midi_01165"/>
<reference evidence="2 3" key="1">
    <citation type="journal article" date="2011" name="Mol. Biol. Evol.">
        <title>Phylogenomic evidence for the presence of a flagellum and cbb3 oxidase in the free-living mitochondrial ancestor.</title>
        <authorList>
            <person name="Sassera D."/>
            <person name="Lo N."/>
            <person name="Epis S."/>
            <person name="D'Auria G."/>
            <person name="Montagna M."/>
            <person name="Comandatore F."/>
            <person name="Horner D."/>
            <person name="Pereto J."/>
            <person name="Luciano A.M."/>
            <person name="Franciosi F."/>
            <person name="Ferri E."/>
            <person name="Crotti E."/>
            <person name="Bazzocchi C."/>
            <person name="Daffonchio D."/>
            <person name="Sacchi L."/>
            <person name="Moya A."/>
            <person name="Latorre A."/>
            <person name="Bandi C."/>
        </authorList>
    </citation>
    <scope>NUCLEOTIDE SEQUENCE [LARGE SCALE GENOMIC DNA]</scope>
    <source>
        <strain evidence="2 3">IricVA</strain>
    </source>
</reference>
<keyword evidence="1" id="KW-0547">Nucleotide-binding</keyword>
<dbReference type="Gene3D" id="1.20.1050.90">
    <property type="entry name" value="RecF/RecN/SMC, N-terminal domain"/>
    <property type="match status" value="1"/>
</dbReference>
<dbReference type="EMBL" id="CP002130">
    <property type="protein sequence ID" value="AEI89441.1"/>
    <property type="molecule type" value="Genomic_DNA"/>
</dbReference>
<comment type="function">
    <text evidence="1">The RecF protein is involved in DNA metabolism; it is required for DNA replication and normal SOS inducibility. RecF binds preferentially to single-stranded, linear DNA. It also seems to bind ATP.</text>
</comment>
<comment type="similarity">
    <text evidence="1">Belongs to the RecF family.</text>
</comment>
<dbReference type="SUPFAM" id="SSF52540">
    <property type="entry name" value="P-loop containing nucleoside triphosphate hydrolases"/>
    <property type="match status" value="1"/>
</dbReference>